<dbReference type="Pfam" id="PF18947">
    <property type="entry name" value="HAMP_2"/>
    <property type="match status" value="2"/>
</dbReference>
<dbReference type="Gene3D" id="1.10.287.130">
    <property type="match status" value="1"/>
</dbReference>
<proteinExistence type="predicted"/>
<dbReference type="InterPro" id="IPR001789">
    <property type="entry name" value="Sig_transdc_resp-reg_receiver"/>
</dbReference>
<dbReference type="FunFam" id="3.30.565.10:FF:000010">
    <property type="entry name" value="Sensor histidine kinase RcsC"/>
    <property type="match status" value="1"/>
</dbReference>
<feature type="domain" description="HAMP" evidence="13">
    <location>
        <begin position="853"/>
        <end position="905"/>
    </location>
</feature>
<dbReference type="PROSITE" id="PS50109">
    <property type="entry name" value="HIS_KIN"/>
    <property type="match status" value="1"/>
</dbReference>
<dbReference type="GO" id="GO:0016020">
    <property type="term" value="C:membrane"/>
    <property type="evidence" value="ECO:0007669"/>
    <property type="project" value="InterPro"/>
</dbReference>
<dbReference type="CDD" id="cd16922">
    <property type="entry name" value="HATPase_EvgS-ArcB-TorS-like"/>
    <property type="match status" value="1"/>
</dbReference>
<evidence type="ECO:0000259" key="11">
    <source>
        <dbReference type="PROSITE" id="PS50109"/>
    </source>
</evidence>
<dbReference type="Pfam" id="PF00072">
    <property type="entry name" value="Response_reg"/>
    <property type="match status" value="1"/>
</dbReference>
<comment type="catalytic activity">
    <reaction evidence="1">
        <text>ATP + protein L-histidine = ADP + protein N-phospho-L-histidine.</text>
        <dbReference type="EC" id="2.7.13.3"/>
    </reaction>
</comment>
<dbReference type="InterPro" id="IPR036890">
    <property type="entry name" value="HATPase_C_sf"/>
</dbReference>
<dbReference type="InterPro" id="IPR036097">
    <property type="entry name" value="HisK_dim/P_sf"/>
</dbReference>
<evidence type="ECO:0000256" key="9">
    <source>
        <dbReference type="ARBA" id="ARBA00023012"/>
    </source>
</evidence>
<dbReference type="InterPro" id="IPR004358">
    <property type="entry name" value="Sig_transdc_His_kin-like_C"/>
</dbReference>
<dbReference type="InterPro" id="IPR003661">
    <property type="entry name" value="HisK_dim/P_dom"/>
</dbReference>
<evidence type="ECO:0000256" key="1">
    <source>
        <dbReference type="ARBA" id="ARBA00000085"/>
    </source>
</evidence>
<dbReference type="FunFam" id="1.20.120.1530:FF:000003">
    <property type="entry name" value="Atypical/HisK protein kinase"/>
    <property type="match status" value="1"/>
</dbReference>
<evidence type="ECO:0000313" key="14">
    <source>
        <dbReference type="EMBL" id="CED82845.1"/>
    </source>
</evidence>
<evidence type="ECO:0000259" key="12">
    <source>
        <dbReference type="PROSITE" id="PS50110"/>
    </source>
</evidence>
<name>A0A0F7SQS6_PHARH</name>
<protein>
    <recommendedName>
        <fullName evidence="2">histidine kinase</fullName>
        <ecNumber evidence="2">2.7.13.3</ecNumber>
    </recommendedName>
</protein>
<dbReference type="CDD" id="cd00082">
    <property type="entry name" value="HisKA"/>
    <property type="match status" value="1"/>
</dbReference>
<dbReference type="PANTHER" id="PTHR45339">
    <property type="entry name" value="HYBRID SIGNAL TRANSDUCTION HISTIDINE KINASE J"/>
    <property type="match status" value="1"/>
</dbReference>
<dbReference type="InterPro" id="IPR005467">
    <property type="entry name" value="His_kinase_dom"/>
</dbReference>
<dbReference type="FunFam" id="1.10.287.130:FF:000002">
    <property type="entry name" value="Two-component osmosensing histidine kinase"/>
    <property type="match status" value="1"/>
</dbReference>
<evidence type="ECO:0000256" key="5">
    <source>
        <dbReference type="ARBA" id="ARBA00022737"/>
    </source>
</evidence>
<evidence type="ECO:0000256" key="3">
    <source>
        <dbReference type="ARBA" id="ARBA00022553"/>
    </source>
</evidence>
<feature type="modified residue" description="4-aspartylphosphate" evidence="10">
    <location>
        <position position="1380"/>
    </location>
</feature>
<keyword evidence="8" id="KW-0067">ATP-binding</keyword>
<dbReference type="PROSITE" id="PS50885">
    <property type="entry name" value="HAMP"/>
    <property type="match status" value="8"/>
</dbReference>
<organism evidence="14">
    <name type="scientific">Phaffia rhodozyma</name>
    <name type="common">Yeast</name>
    <name type="synonym">Xanthophyllomyces dendrorhous</name>
    <dbReference type="NCBI Taxonomy" id="264483"/>
    <lineage>
        <taxon>Eukaryota</taxon>
        <taxon>Fungi</taxon>
        <taxon>Dikarya</taxon>
        <taxon>Basidiomycota</taxon>
        <taxon>Agaricomycotina</taxon>
        <taxon>Tremellomycetes</taxon>
        <taxon>Cystofilobasidiales</taxon>
        <taxon>Mrakiaceae</taxon>
        <taxon>Phaffia</taxon>
    </lineage>
</organism>
<evidence type="ECO:0000259" key="13">
    <source>
        <dbReference type="PROSITE" id="PS50885"/>
    </source>
</evidence>
<accession>A0A0F7SQS6</accession>
<dbReference type="Gene3D" id="1.20.120.1530">
    <property type="match status" value="6"/>
</dbReference>
<feature type="domain" description="HAMP" evidence="13">
    <location>
        <begin position="211"/>
        <end position="264"/>
    </location>
</feature>
<dbReference type="Gene3D" id="3.30.565.10">
    <property type="entry name" value="Histidine kinase-like ATPase, C-terminal domain"/>
    <property type="match status" value="1"/>
</dbReference>
<dbReference type="EMBL" id="LN483142">
    <property type="protein sequence ID" value="CED82845.1"/>
    <property type="molecule type" value="Genomic_DNA"/>
</dbReference>
<evidence type="ECO:0000256" key="2">
    <source>
        <dbReference type="ARBA" id="ARBA00012438"/>
    </source>
</evidence>
<dbReference type="SUPFAM" id="SSF58104">
    <property type="entry name" value="Methyl-accepting chemotaxis protein (MCP) signaling domain"/>
    <property type="match status" value="3"/>
</dbReference>
<keyword evidence="6" id="KW-0547">Nucleotide-binding</keyword>
<dbReference type="PANTHER" id="PTHR45339:SF1">
    <property type="entry name" value="HYBRID SIGNAL TRANSDUCTION HISTIDINE KINASE J"/>
    <property type="match status" value="1"/>
</dbReference>
<dbReference type="SMART" id="SM00388">
    <property type="entry name" value="HisKA"/>
    <property type="match status" value="1"/>
</dbReference>
<evidence type="ECO:0000256" key="6">
    <source>
        <dbReference type="ARBA" id="ARBA00022741"/>
    </source>
</evidence>
<sequence length="1467" mass="158456">MAFPPTKASEIFLNGKDFQRRDVTNQPGSNRFDLSSVLGSGRRLERRSVSAEQHPDPSEAFQDHLLGILAGLAKSIPPTSLQPIELPPYRAPDASLKTETILAQLGLIASRMFDAEAKQHHYDHTPAAVLPPLSTMPNRFTLNQPMDIDELPSPPPLDPPLDVNLLTRKGLVASQPMSASNSLSGESILTSGHNINSGAYESGLGPVEELRLLRAQVQDIARVCKAVAAGDLTQKIVVPVEGVVMIELKDIINSMVDNLFMFSSEVERVSVEVGTEGKLGGQAVVEGVQGTWRNLTSVVNMLAANLTSQVRAIAKVTKAVAVGDLSQTIDVDARGEILELKLTVNNMVLQLRTLADEVSRVSLEVGSQGKLGGQAVVEGVEGVWKELTQNVNQMCANLTAQVRSIAAVTTAVARGDLTRTIAIEVDGEMATLKDTVNSMVAQLTMFAQEVTRVALEVGTYGQLGGQAVVEGVEGTWADLTTNVNNMAANLTNQVREIAHVTKSVARGDLTKTVSVNVQGEMLDLKVTVGQLTTLADEVTRVSLEVGTEGKLGGQAVVHKVEGVWKDLTDNVNLMALNLTTQVRSIAVVTTAVAQGNLSKTIDVPAQGEILQLKNTVNSMVESLNNFSSEVTRVAKEVGTDGQLGGQAVVHNVEGVWKDLTENVNLMALNLTTQVRSIAAVTTAVARGNLSKTIDVPAQGEILQLKDTVNDMVYSLNEFSSEVTRMAKEVGTYGILGGQAQVEGVSGVWKDLTDSVNNMATNLTVQVRGIARVTTAVARGDLTQKFEGVAVRGEILDLVNTINGMVTSLTHFASEVIFVARQVGTEGKLGVQAKVQNVEGTWQEITSNVNTMAQNLTTQVRAFGQISAAATDGDATEFITVEASGEMGSLKQTINQMVFNLRESIQFNNSARITAELANRSKSEFLANMSHEIRTPMNGIIGLTVLTLESELTRQQRENLMIVSTLASSLLTIIDDILDISKIEAGRMTMETAPFTFRPTVFGVLKTLCVKAAQNKLDLIYDVDPKIPDCLLGDALRLKQVITNLVGNSVKFTTKGQVALTSRLIGIEDNFCEIEFCVADTGIGIKPDKLDLIFDTFAQADGSTTRKYGGTGLGLSISRKLVALMNGRLWVESEYGSGSRFFFTTRTEISEVQPITILERVAPYAGRCILFIDTLGDKTGVCDVIEQLKLKPLVVHSVNDVWNLKSLPEGKPAFDTVIVDNLTTAEQLREVENLRYIPIVLLAPASRPSNPPPPFIQIPPPKRRLLNLAQPQEEGPPAIPVKSCLDMGITSYCTAPTNVQELFNALTPALESHVAVPTYPAKDIVLDILLAEDNKVNQKLAVRLLENSGHKVEIADNGQIAVNLFKGRHQERRSYDIILMDVSMPTMGGTEATRLIRETEAELGYGRIPIVALTAHAMMGDREKCLEAGMDEYITKPLRRNDLIGTINKVMQPIIQRRSASSGSEGTV</sequence>
<dbReference type="SMART" id="SM00304">
    <property type="entry name" value="HAMP"/>
    <property type="match status" value="8"/>
</dbReference>
<dbReference type="CDD" id="cd17546">
    <property type="entry name" value="REC_hyHK_CKI1_RcsC-like"/>
    <property type="match status" value="1"/>
</dbReference>
<reference evidence="14" key="1">
    <citation type="submission" date="2014-08" db="EMBL/GenBank/DDBJ databases">
        <authorList>
            <person name="Sharma Rahul"/>
            <person name="Thines Marco"/>
        </authorList>
    </citation>
    <scope>NUCLEOTIDE SEQUENCE</scope>
</reference>
<evidence type="ECO:0000256" key="4">
    <source>
        <dbReference type="ARBA" id="ARBA00022679"/>
    </source>
</evidence>
<dbReference type="GO" id="GO:0000155">
    <property type="term" value="F:phosphorelay sensor kinase activity"/>
    <property type="evidence" value="ECO:0007669"/>
    <property type="project" value="InterPro"/>
</dbReference>
<dbReference type="Pfam" id="PF00512">
    <property type="entry name" value="HisKA"/>
    <property type="match status" value="1"/>
</dbReference>
<keyword evidence="4" id="KW-0808">Transferase</keyword>
<feature type="domain" description="HAMP" evidence="13">
    <location>
        <begin position="576"/>
        <end position="628"/>
    </location>
</feature>
<keyword evidence="5" id="KW-0677">Repeat</keyword>
<evidence type="ECO:0000256" key="10">
    <source>
        <dbReference type="PROSITE-ProRule" id="PRU00169"/>
    </source>
</evidence>
<dbReference type="Gene3D" id="3.40.50.2300">
    <property type="match status" value="1"/>
</dbReference>
<keyword evidence="7 14" id="KW-0418">Kinase</keyword>
<dbReference type="PROSITE" id="PS50110">
    <property type="entry name" value="RESPONSE_REGULATORY"/>
    <property type="match status" value="1"/>
</dbReference>
<dbReference type="PRINTS" id="PR00344">
    <property type="entry name" value="BCTRLSENSOR"/>
</dbReference>
<feature type="domain" description="HAMP" evidence="13">
    <location>
        <begin position="304"/>
        <end position="356"/>
    </location>
</feature>
<feature type="domain" description="HAMP" evidence="13">
    <location>
        <begin position="396"/>
        <end position="448"/>
    </location>
</feature>
<dbReference type="SMART" id="SM00448">
    <property type="entry name" value="REC"/>
    <property type="match status" value="1"/>
</dbReference>
<dbReference type="InterPro" id="IPR003594">
    <property type="entry name" value="HATPase_dom"/>
</dbReference>
<dbReference type="SUPFAM" id="SSF47384">
    <property type="entry name" value="Homodimeric domain of signal transducing histidine kinase"/>
    <property type="match status" value="1"/>
</dbReference>
<dbReference type="FunFam" id="1.20.120.1530:FF:000002">
    <property type="entry name" value="Two-component osmosensing histidine kinase"/>
    <property type="match status" value="3"/>
</dbReference>
<keyword evidence="3 10" id="KW-0597">Phosphoprotein</keyword>
<dbReference type="FunFam" id="3.40.50.2300:FF:000235">
    <property type="entry name" value="Probable nik-1 protein (Os-1p protein)"/>
    <property type="match status" value="1"/>
</dbReference>
<dbReference type="InterPro" id="IPR011006">
    <property type="entry name" value="CheY-like_superfamily"/>
</dbReference>
<dbReference type="SUPFAM" id="SSF52172">
    <property type="entry name" value="CheY-like"/>
    <property type="match status" value="1"/>
</dbReference>
<feature type="domain" description="Response regulatory" evidence="12">
    <location>
        <begin position="1326"/>
        <end position="1450"/>
    </location>
</feature>
<dbReference type="InterPro" id="IPR003660">
    <property type="entry name" value="HAMP_dom"/>
</dbReference>
<dbReference type="GO" id="GO:0071474">
    <property type="term" value="P:cellular hyperosmotic response"/>
    <property type="evidence" value="ECO:0007669"/>
    <property type="project" value="TreeGrafter"/>
</dbReference>
<dbReference type="CDD" id="cd06225">
    <property type="entry name" value="HAMP"/>
    <property type="match status" value="5"/>
</dbReference>
<keyword evidence="9" id="KW-0902">Two-component regulatory system</keyword>
<dbReference type="SUPFAM" id="SSF55874">
    <property type="entry name" value="ATPase domain of HSP90 chaperone/DNA topoisomerase II/histidine kinase"/>
    <property type="match status" value="1"/>
</dbReference>
<dbReference type="EC" id="2.7.13.3" evidence="2"/>
<evidence type="ECO:0000256" key="7">
    <source>
        <dbReference type="ARBA" id="ARBA00022777"/>
    </source>
</evidence>
<dbReference type="Pfam" id="PF02518">
    <property type="entry name" value="HATPase_c"/>
    <property type="match status" value="1"/>
</dbReference>
<dbReference type="Pfam" id="PF00672">
    <property type="entry name" value="HAMP"/>
    <property type="match status" value="4"/>
</dbReference>
<feature type="domain" description="HAMP" evidence="13">
    <location>
        <begin position="488"/>
        <end position="540"/>
    </location>
</feature>
<feature type="domain" description="Histidine kinase" evidence="11">
    <location>
        <begin position="927"/>
        <end position="1148"/>
    </location>
</feature>
<feature type="domain" description="HAMP" evidence="13">
    <location>
        <begin position="668"/>
        <end position="720"/>
    </location>
</feature>
<dbReference type="SMART" id="SM00387">
    <property type="entry name" value="HATPase_c"/>
    <property type="match status" value="1"/>
</dbReference>
<feature type="domain" description="HAMP" evidence="13">
    <location>
        <begin position="760"/>
        <end position="813"/>
    </location>
</feature>
<evidence type="ECO:0000256" key="8">
    <source>
        <dbReference type="ARBA" id="ARBA00022840"/>
    </source>
</evidence>
<dbReference type="GO" id="GO:0005524">
    <property type="term" value="F:ATP binding"/>
    <property type="evidence" value="ECO:0007669"/>
    <property type="project" value="UniProtKB-KW"/>
</dbReference>